<dbReference type="HOGENOM" id="CLU_2261863_0_0_11"/>
<reference evidence="2 3" key="1">
    <citation type="submission" date="2012-01" db="EMBL/GenBank/DDBJ databases">
        <title>The Genome Sequence of Scardovia inopinata F0304.</title>
        <authorList>
            <consortium name="The Broad Institute Genome Sequencing Platform"/>
            <person name="Earl A."/>
            <person name="Ward D."/>
            <person name="Feldgarden M."/>
            <person name="Gevers D."/>
            <person name="Izard J."/>
            <person name="Baranova O.V."/>
            <person name="Blanton J.M."/>
            <person name="Tanner A.C."/>
            <person name="Dewhirst F.E."/>
            <person name="Young S.K."/>
            <person name="Zeng Q."/>
            <person name="Gargeya S."/>
            <person name="Fitzgerald M."/>
            <person name="Haas B."/>
            <person name="Abouelleil A."/>
            <person name="Alvarado L."/>
            <person name="Arachchi H.M."/>
            <person name="Berlin A."/>
            <person name="Chapman S.B."/>
            <person name="Gearin G."/>
            <person name="Goldberg J."/>
            <person name="Griggs A."/>
            <person name="Gujja S."/>
            <person name="Hansen M."/>
            <person name="Heiman D."/>
            <person name="Howarth C."/>
            <person name="Larimer J."/>
            <person name="Lui A."/>
            <person name="MacDonald P.J."/>
            <person name="McCowen C."/>
            <person name="Montmayeur A."/>
            <person name="Murphy C."/>
            <person name="Neiman D."/>
            <person name="Pearson M."/>
            <person name="Priest M."/>
            <person name="Roberts A."/>
            <person name="Saif S."/>
            <person name="Shea T."/>
            <person name="Sisk P."/>
            <person name="Stolte C."/>
            <person name="Sykes S."/>
            <person name="Wortman J."/>
            <person name="Nusbaum C."/>
            <person name="Birren B."/>
        </authorList>
    </citation>
    <scope>NUCLEOTIDE SEQUENCE [LARGE SCALE GENOMIC DNA]</scope>
    <source>
        <strain evidence="2 3">F0304</strain>
    </source>
</reference>
<organism evidence="2 3">
    <name type="scientific">Scardovia inopinata F0304</name>
    <dbReference type="NCBI Taxonomy" id="641146"/>
    <lineage>
        <taxon>Bacteria</taxon>
        <taxon>Bacillati</taxon>
        <taxon>Actinomycetota</taxon>
        <taxon>Actinomycetes</taxon>
        <taxon>Bifidobacteriales</taxon>
        <taxon>Bifidobacteriaceae</taxon>
        <taxon>Scardovia</taxon>
    </lineage>
</organism>
<evidence type="ECO:0000256" key="1">
    <source>
        <dbReference type="SAM" id="Phobius"/>
    </source>
</evidence>
<sequence>MNRRPSWWGVVLTVISALLQILLIVLMVFFLAGKQEESLVNFYVVFNCDIPTLLTTLRVIGISSLVIFALGIVRLIYLGIRRDKRTNSKQAADADKENSHEQR</sequence>
<accession>W5IIZ0</accession>
<dbReference type="AlphaFoldDB" id="W5IIZ0"/>
<dbReference type="RefSeq" id="WP_006292828.1">
    <property type="nucleotide sequence ID" value="NZ_GG770225.1"/>
</dbReference>
<keyword evidence="1" id="KW-0472">Membrane</keyword>
<keyword evidence="1" id="KW-0812">Transmembrane</keyword>
<gene>
    <name evidence="2" type="ORF">HMPREF9020_00472</name>
</gene>
<feature type="transmembrane region" description="Helical" evidence="1">
    <location>
        <begin position="7"/>
        <end position="32"/>
    </location>
</feature>
<dbReference type="EMBL" id="ADCX01000003">
    <property type="protein sequence ID" value="EFG26844.1"/>
    <property type="molecule type" value="Genomic_DNA"/>
</dbReference>
<feature type="transmembrane region" description="Helical" evidence="1">
    <location>
        <begin position="59"/>
        <end position="80"/>
    </location>
</feature>
<keyword evidence="1" id="KW-1133">Transmembrane helix</keyword>
<evidence type="ECO:0000313" key="2">
    <source>
        <dbReference type="EMBL" id="EFG26844.1"/>
    </source>
</evidence>
<proteinExistence type="predicted"/>
<evidence type="ECO:0000313" key="3">
    <source>
        <dbReference type="Proteomes" id="UP000005777"/>
    </source>
</evidence>
<keyword evidence="3" id="KW-1185">Reference proteome</keyword>
<name>W5IIZ0_SCAIO</name>
<dbReference type="Proteomes" id="UP000005777">
    <property type="component" value="Unassembled WGS sequence"/>
</dbReference>
<protein>
    <submittedName>
        <fullName evidence="2">Uncharacterized protein</fullName>
    </submittedName>
</protein>
<comment type="caution">
    <text evidence="2">The sequence shown here is derived from an EMBL/GenBank/DDBJ whole genome shotgun (WGS) entry which is preliminary data.</text>
</comment>